<evidence type="ECO:0000313" key="5">
    <source>
        <dbReference type="EMBL" id="CAI8040000.1"/>
    </source>
</evidence>
<feature type="region of interest" description="Disordered" evidence="3">
    <location>
        <begin position="66"/>
        <end position="104"/>
    </location>
</feature>
<sequence length="104" mass="11860">MVFHKTPTSVIGPEDTIIRPKEVQRLDAEGEMVVVIKDTCKNVSKEDALNHVLGYTCGNDVSARDWQQRDRQENNSDWCEPSPQTPSRPWVPGLKPMQRRTNSI</sequence>
<dbReference type="InterPro" id="IPR036663">
    <property type="entry name" value="Fumarylacetoacetase_C_sf"/>
</dbReference>
<proteinExistence type="inferred from homology"/>
<gene>
    <name evidence="5" type="ORF">GBAR_LOCUS22311</name>
</gene>
<organism evidence="5 6">
    <name type="scientific">Geodia barretti</name>
    <name type="common">Barrett's horny sponge</name>
    <dbReference type="NCBI Taxonomy" id="519541"/>
    <lineage>
        <taxon>Eukaryota</taxon>
        <taxon>Metazoa</taxon>
        <taxon>Porifera</taxon>
        <taxon>Demospongiae</taxon>
        <taxon>Heteroscleromorpha</taxon>
        <taxon>Tetractinellida</taxon>
        <taxon>Astrophorina</taxon>
        <taxon>Geodiidae</taxon>
        <taxon>Geodia</taxon>
    </lineage>
</organism>
<dbReference type="InterPro" id="IPR011234">
    <property type="entry name" value="Fumarylacetoacetase-like_C"/>
</dbReference>
<name>A0AA35X6J2_GEOBA</name>
<keyword evidence="2" id="KW-0479">Metal-binding</keyword>
<evidence type="ECO:0000313" key="6">
    <source>
        <dbReference type="Proteomes" id="UP001174909"/>
    </source>
</evidence>
<protein>
    <submittedName>
        <fullName evidence="5">Fumarylacetoacetate hydrolase domain-containing protein 2 homolog</fullName>
    </submittedName>
</protein>
<evidence type="ECO:0000256" key="2">
    <source>
        <dbReference type="ARBA" id="ARBA00022723"/>
    </source>
</evidence>
<keyword evidence="5" id="KW-0378">Hydrolase</keyword>
<dbReference type="SUPFAM" id="SSF56529">
    <property type="entry name" value="FAH"/>
    <property type="match status" value="1"/>
</dbReference>
<dbReference type="PANTHER" id="PTHR42796">
    <property type="entry name" value="FUMARYLACETOACETATE HYDROLASE DOMAIN-CONTAINING PROTEIN 2A-RELATED"/>
    <property type="match status" value="1"/>
</dbReference>
<dbReference type="Pfam" id="PF01557">
    <property type="entry name" value="FAA_hydrolase"/>
    <property type="match status" value="1"/>
</dbReference>
<dbReference type="AlphaFoldDB" id="A0AA35X6J2"/>
<reference evidence="5" key="1">
    <citation type="submission" date="2023-03" db="EMBL/GenBank/DDBJ databases">
        <authorList>
            <person name="Steffen K."/>
            <person name="Cardenas P."/>
        </authorList>
    </citation>
    <scope>NUCLEOTIDE SEQUENCE</scope>
</reference>
<keyword evidence="6" id="KW-1185">Reference proteome</keyword>
<dbReference type="PANTHER" id="PTHR42796:SF4">
    <property type="entry name" value="FUMARYLACETOACETATE HYDROLASE DOMAIN-CONTAINING PROTEIN 2A"/>
    <property type="match status" value="1"/>
</dbReference>
<dbReference type="Proteomes" id="UP001174909">
    <property type="component" value="Unassembled WGS sequence"/>
</dbReference>
<evidence type="ECO:0000259" key="4">
    <source>
        <dbReference type="Pfam" id="PF01557"/>
    </source>
</evidence>
<accession>A0AA35X6J2</accession>
<dbReference type="Gene3D" id="3.90.850.10">
    <property type="entry name" value="Fumarylacetoacetase-like, C-terminal domain"/>
    <property type="match status" value="1"/>
</dbReference>
<comment type="similarity">
    <text evidence="1">Belongs to the FAH family.</text>
</comment>
<dbReference type="GO" id="GO:0016787">
    <property type="term" value="F:hydrolase activity"/>
    <property type="evidence" value="ECO:0007669"/>
    <property type="project" value="UniProtKB-KW"/>
</dbReference>
<evidence type="ECO:0000256" key="3">
    <source>
        <dbReference type="SAM" id="MobiDB-lite"/>
    </source>
</evidence>
<dbReference type="InterPro" id="IPR051121">
    <property type="entry name" value="FAH"/>
</dbReference>
<dbReference type="GO" id="GO:0046872">
    <property type="term" value="F:metal ion binding"/>
    <property type="evidence" value="ECO:0007669"/>
    <property type="project" value="UniProtKB-KW"/>
</dbReference>
<evidence type="ECO:0000256" key="1">
    <source>
        <dbReference type="ARBA" id="ARBA00010211"/>
    </source>
</evidence>
<dbReference type="GO" id="GO:0044281">
    <property type="term" value="P:small molecule metabolic process"/>
    <property type="evidence" value="ECO:0007669"/>
    <property type="project" value="UniProtKB-ARBA"/>
</dbReference>
<feature type="domain" description="Fumarylacetoacetase-like C-terminal" evidence="4">
    <location>
        <begin position="1"/>
        <end position="79"/>
    </location>
</feature>
<comment type="caution">
    <text evidence="5">The sequence shown here is derived from an EMBL/GenBank/DDBJ whole genome shotgun (WGS) entry which is preliminary data.</text>
</comment>
<dbReference type="EMBL" id="CASHTH010003075">
    <property type="protein sequence ID" value="CAI8040000.1"/>
    <property type="molecule type" value="Genomic_DNA"/>
</dbReference>